<gene>
    <name evidence="2" type="ORF">H9787_09605</name>
</gene>
<name>A0A9D2LKE4_9FIRM</name>
<organism evidence="2 3">
    <name type="scientific">Candidatus Oscillibacter excrementigallinarum</name>
    <dbReference type="NCBI Taxonomy" id="2838716"/>
    <lineage>
        <taxon>Bacteria</taxon>
        <taxon>Bacillati</taxon>
        <taxon>Bacillota</taxon>
        <taxon>Clostridia</taxon>
        <taxon>Eubacteriales</taxon>
        <taxon>Oscillospiraceae</taxon>
        <taxon>Oscillibacter</taxon>
    </lineage>
</organism>
<reference evidence="2" key="1">
    <citation type="journal article" date="2021" name="PeerJ">
        <title>Extensive microbial diversity within the chicken gut microbiome revealed by metagenomics and culture.</title>
        <authorList>
            <person name="Gilroy R."/>
            <person name="Ravi A."/>
            <person name="Getino M."/>
            <person name="Pursley I."/>
            <person name="Horton D.L."/>
            <person name="Alikhan N.F."/>
            <person name="Baker D."/>
            <person name="Gharbi K."/>
            <person name="Hall N."/>
            <person name="Watson M."/>
            <person name="Adriaenssens E.M."/>
            <person name="Foster-Nyarko E."/>
            <person name="Jarju S."/>
            <person name="Secka A."/>
            <person name="Antonio M."/>
            <person name="Oren A."/>
            <person name="Chaudhuri R.R."/>
            <person name="La Ragione R."/>
            <person name="Hildebrand F."/>
            <person name="Pallen M.J."/>
        </authorList>
    </citation>
    <scope>NUCLEOTIDE SEQUENCE</scope>
    <source>
        <strain evidence="2">ChiBcec18-1249</strain>
    </source>
</reference>
<dbReference type="EMBL" id="DWZJ01000087">
    <property type="protein sequence ID" value="HJB13951.1"/>
    <property type="molecule type" value="Genomic_DNA"/>
</dbReference>
<comment type="caution">
    <text evidence="2">The sequence shown here is derived from an EMBL/GenBank/DDBJ whole genome shotgun (WGS) entry which is preliminary data.</text>
</comment>
<reference evidence="2" key="2">
    <citation type="submission" date="2021-04" db="EMBL/GenBank/DDBJ databases">
        <authorList>
            <person name="Gilroy R."/>
        </authorList>
    </citation>
    <scope>NUCLEOTIDE SEQUENCE</scope>
    <source>
        <strain evidence="2">ChiBcec18-1249</strain>
    </source>
</reference>
<dbReference type="AlphaFoldDB" id="A0A9D2LKE4"/>
<evidence type="ECO:0000313" key="3">
    <source>
        <dbReference type="Proteomes" id="UP000823824"/>
    </source>
</evidence>
<protein>
    <submittedName>
        <fullName evidence="2">Uncharacterized protein</fullName>
    </submittedName>
</protein>
<accession>A0A9D2LKE4</accession>
<dbReference type="Proteomes" id="UP000823824">
    <property type="component" value="Unassembled WGS sequence"/>
</dbReference>
<feature type="coiled-coil region" evidence="1">
    <location>
        <begin position="29"/>
        <end position="63"/>
    </location>
</feature>
<evidence type="ECO:0000256" key="1">
    <source>
        <dbReference type="SAM" id="Coils"/>
    </source>
</evidence>
<sequence>MWKRHWKLAVLVLVLAVQAVAIGALWGQVDGLRADLADSREGAADLEERLEAAGAALRELQAARAQQSPSARFENPVVNTQSRMLTVDIVAQVPDVHAPSLDIGFCYVGEPYSMAWKLDALSPHADGVTYTGTVTFPLDLDMGLELRLEDDTVLYSSETIAPLLPLQMQSGGSGFHYSYELRQLSLLDFWVELVSPSGEEAEAASGAFRLYRNGSLIHTIRETADRPMLDVDGTVQDGVAISCAPGDRVRLTYVCTDGFGLRYEFPLYEQEAMRWDDLEECPLSRTPTLTWPE</sequence>
<evidence type="ECO:0000313" key="2">
    <source>
        <dbReference type="EMBL" id="HJB13951.1"/>
    </source>
</evidence>
<keyword evidence="1" id="KW-0175">Coiled coil</keyword>
<proteinExistence type="predicted"/>